<comment type="catalytic activity">
    <reaction evidence="8">
        <text>ATP + H2O = ADP + phosphate + H(+)</text>
        <dbReference type="Rhea" id="RHEA:13065"/>
        <dbReference type="ChEBI" id="CHEBI:15377"/>
        <dbReference type="ChEBI" id="CHEBI:15378"/>
        <dbReference type="ChEBI" id="CHEBI:30616"/>
        <dbReference type="ChEBI" id="CHEBI:43474"/>
        <dbReference type="ChEBI" id="CHEBI:456216"/>
        <dbReference type="EC" id="5.6.2.4"/>
    </reaction>
</comment>
<dbReference type="Gene3D" id="3.40.50.300">
    <property type="entry name" value="P-loop containing nucleotide triphosphate hydrolases"/>
    <property type="match status" value="2"/>
</dbReference>
<evidence type="ECO:0000256" key="2">
    <source>
        <dbReference type="ARBA" id="ARBA00022801"/>
    </source>
</evidence>
<evidence type="ECO:0000313" key="11">
    <source>
        <dbReference type="EMBL" id="GGJ55461.1"/>
    </source>
</evidence>
<evidence type="ECO:0000259" key="10">
    <source>
        <dbReference type="PROSITE" id="PS51198"/>
    </source>
</evidence>
<keyword evidence="3 9" id="KW-0347">Helicase</keyword>
<dbReference type="PANTHER" id="PTHR11070:SF2">
    <property type="entry name" value="ATP-DEPENDENT DNA HELICASE SRS2"/>
    <property type="match status" value="1"/>
</dbReference>
<dbReference type="EMBL" id="BMPN01000002">
    <property type="protein sequence ID" value="GGJ55461.1"/>
    <property type="molecule type" value="Genomic_DNA"/>
</dbReference>
<keyword evidence="2 9" id="KW-0378">Hydrolase</keyword>
<keyword evidence="1 9" id="KW-0547">Nucleotide-binding</keyword>
<dbReference type="InterPro" id="IPR000212">
    <property type="entry name" value="DNA_helicase_UvrD/REP"/>
</dbReference>
<accession>A0ABQ2DF00</accession>
<proteinExistence type="predicted"/>
<keyword evidence="12" id="KW-1185">Reference proteome</keyword>
<evidence type="ECO:0000256" key="3">
    <source>
        <dbReference type="ARBA" id="ARBA00022806"/>
    </source>
</evidence>
<organism evidence="11 12">
    <name type="scientific">Virgibacillus kapii</name>
    <dbReference type="NCBI Taxonomy" id="1638645"/>
    <lineage>
        <taxon>Bacteria</taxon>
        <taxon>Bacillati</taxon>
        <taxon>Bacillota</taxon>
        <taxon>Bacilli</taxon>
        <taxon>Bacillales</taxon>
        <taxon>Bacillaceae</taxon>
        <taxon>Virgibacillus</taxon>
    </lineage>
</organism>
<dbReference type="Proteomes" id="UP000634435">
    <property type="component" value="Unassembled WGS sequence"/>
</dbReference>
<dbReference type="Pfam" id="PF13245">
    <property type="entry name" value="AAA_19"/>
    <property type="match status" value="1"/>
</dbReference>
<keyword evidence="4 9" id="KW-0067">ATP-binding</keyword>
<evidence type="ECO:0000256" key="5">
    <source>
        <dbReference type="ARBA" id="ARBA00023235"/>
    </source>
</evidence>
<dbReference type="SUPFAM" id="SSF52540">
    <property type="entry name" value="P-loop containing nucleoside triphosphate hydrolases"/>
    <property type="match status" value="1"/>
</dbReference>
<dbReference type="InterPro" id="IPR014016">
    <property type="entry name" value="UvrD-like_ATP-bd"/>
</dbReference>
<dbReference type="PROSITE" id="PS51198">
    <property type="entry name" value="UVRD_HELICASE_ATP_BIND"/>
    <property type="match status" value="1"/>
</dbReference>
<dbReference type="InterPro" id="IPR027417">
    <property type="entry name" value="P-loop_NTPase"/>
</dbReference>
<dbReference type="Pfam" id="PF13361">
    <property type="entry name" value="UvrD_C"/>
    <property type="match status" value="1"/>
</dbReference>
<evidence type="ECO:0000256" key="7">
    <source>
        <dbReference type="ARBA" id="ARBA00034808"/>
    </source>
</evidence>
<name>A0ABQ2DF00_9BACI</name>
<evidence type="ECO:0000313" key="12">
    <source>
        <dbReference type="Proteomes" id="UP000634435"/>
    </source>
</evidence>
<evidence type="ECO:0000256" key="4">
    <source>
        <dbReference type="ARBA" id="ARBA00022840"/>
    </source>
</evidence>
<evidence type="ECO:0000256" key="9">
    <source>
        <dbReference type="PROSITE-ProRule" id="PRU00560"/>
    </source>
</evidence>
<gene>
    <name evidence="11" type="ORF">GCM10007111_17180</name>
</gene>
<dbReference type="PANTHER" id="PTHR11070">
    <property type="entry name" value="UVRD / RECB / PCRA DNA HELICASE FAMILY MEMBER"/>
    <property type="match status" value="1"/>
</dbReference>
<evidence type="ECO:0000256" key="1">
    <source>
        <dbReference type="ARBA" id="ARBA00022741"/>
    </source>
</evidence>
<keyword evidence="5" id="KW-0413">Isomerase</keyword>
<evidence type="ECO:0000256" key="6">
    <source>
        <dbReference type="ARBA" id="ARBA00034617"/>
    </source>
</evidence>
<dbReference type="EC" id="5.6.2.4" evidence="7"/>
<dbReference type="InterPro" id="IPR014017">
    <property type="entry name" value="DNA_helicase_UvrD-like_C"/>
</dbReference>
<protein>
    <recommendedName>
        <fullName evidence="7">DNA 3'-5' helicase</fullName>
        <ecNumber evidence="7">5.6.2.4</ecNumber>
    </recommendedName>
</protein>
<feature type="domain" description="UvrD-like helicase ATP-binding" evidence="10">
    <location>
        <begin position="1"/>
        <end position="227"/>
    </location>
</feature>
<comment type="caution">
    <text evidence="11">The sequence shown here is derived from an EMBL/GenBank/DDBJ whole genome shotgun (WGS) entry which is preliminary data.</text>
</comment>
<reference evidence="12" key="1">
    <citation type="journal article" date="2019" name="Int. J. Syst. Evol. Microbiol.">
        <title>The Global Catalogue of Microorganisms (GCM) 10K type strain sequencing project: providing services to taxonomists for standard genome sequencing and annotation.</title>
        <authorList>
            <consortium name="The Broad Institute Genomics Platform"/>
            <consortium name="The Broad Institute Genome Sequencing Center for Infectious Disease"/>
            <person name="Wu L."/>
            <person name="Ma J."/>
        </authorList>
    </citation>
    <scope>NUCLEOTIDE SEQUENCE [LARGE SCALE GENOMIC DNA]</scope>
    <source>
        <strain evidence="12">JCM 30071</strain>
    </source>
</reference>
<dbReference type="RefSeq" id="WP_188942765.1">
    <property type="nucleotide sequence ID" value="NZ_BMPN01000002.1"/>
</dbReference>
<evidence type="ECO:0000256" key="8">
    <source>
        <dbReference type="ARBA" id="ARBA00048988"/>
    </source>
</evidence>
<feature type="binding site" evidence="9">
    <location>
        <begin position="12"/>
        <end position="19"/>
    </location>
    <ligand>
        <name>ATP</name>
        <dbReference type="ChEBI" id="CHEBI:30616"/>
    </ligand>
</feature>
<sequence length="519" mass="59362">MAKKLKPTLVLAGPGAGKTHHIIKKVSENIPLLDPKRFLAVITYTNAATLEIKERLSKEIEIPSNVFIGTIHSFLVRFFLKPFGKLHGYLPENVIYKGVEIVAEDKIEENKIKSNIVRKGIVPYDKIVSLSNNLIENKVVRNLISSRIQFLFVDEYQDADAGQYRIFEQLRIAGSTTMHFVGDPEQSIMSFQNKGRKIPTMDKRAISKAINSNMINKEFLCGNHRSSKTIIDFINNFHTSINQTLSGDNKTKNKVTFISITKDISRIIEQFNLLCNDSNYCENRPKRRFFLAYEGDTYKASENEFGLIRKEDKDSVDINFMKESSKFVCEILNKGKNAIIDEMAIDNITYRQLCLKVINSVIDNPFINGENLVNIVRSLFKFDPYSLVHSKVKHNPIEVAEGFIKKISFEMYENNNKESEDFCLTIHKAKGLESDAVLIIAKTKNELKKWLEQDEQIRAIDKKDTCRIGYVGFSRAKEFLCIACLESINDELKKKLSNLNVDILPEKQNENAKHGIKTI</sequence>
<comment type="catalytic activity">
    <reaction evidence="6">
        <text>Couples ATP hydrolysis with the unwinding of duplex DNA by translocating in the 3'-5' direction.</text>
        <dbReference type="EC" id="5.6.2.4"/>
    </reaction>
</comment>